<dbReference type="PANTHER" id="PTHR43344">
    <property type="entry name" value="PHOSPHOSERINE PHOSPHATASE"/>
    <property type="match status" value="1"/>
</dbReference>
<dbReference type="Gene3D" id="1.20.1440.100">
    <property type="entry name" value="SG protein - dephosphorylation function"/>
    <property type="match status" value="1"/>
</dbReference>
<name>A0A094QGP6_9ZZZZ</name>
<protein>
    <recommendedName>
        <fullName evidence="5">HAD-IB family hydrolase</fullName>
    </recommendedName>
</protein>
<dbReference type="EMBL" id="JNSL01000006">
    <property type="protein sequence ID" value="KGA21449.1"/>
    <property type="molecule type" value="Genomic_DNA"/>
</dbReference>
<dbReference type="AlphaFoldDB" id="A0A094QGP6"/>
<evidence type="ECO:0000256" key="1">
    <source>
        <dbReference type="ARBA" id="ARBA00022723"/>
    </source>
</evidence>
<proteinExistence type="predicted"/>
<reference evidence="4" key="1">
    <citation type="submission" date="2014-06" db="EMBL/GenBank/DDBJ databases">
        <title>Key roles for freshwater Actinobacteria revealed by deep metagenomic sequencing.</title>
        <authorList>
            <person name="Ghai R."/>
            <person name="Mizuno C.M."/>
            <person name="Picazo A."/>
            <person name="Camacho A."/>
            <person name="Rodriguez-Valera F."/>
        </authorList>
    </citation>
    <scope>NUCLEOTIDE SEQUENCE</scope>
</reference>
<evidence type="ECO:0000256" key="3">
    <source>
        <dbReference type="ARBA" id="ARBA00022842"/>
    </source>
</evidence>
<dbReference type="NCBIfam" id="TIGR01488">
    <property type="entry name" value="HAD-SF-IB"/>
    <property type="match status" value="1"/>
</dbReference>
<dbReference type="CDD" id="cd02612">
    <property type="entry name" value="HAD_PGPPase"/>
    <property type="match status" value="1"/>
</dbReference>
<keyword evidence="2" id="KW-0378">Hydrolase</keyword>
<gene>
    <name evidence="4" type="ORF">GM51_1915</name>
</gene>
<sequence>MGELSRRAAFFDLDNTVIDGSSIYYFVKGLAKSGILQHRQIARFALDNYKFRRAKEESQTSMAFATKKILEFARGKSQKIISELCEEIVHEFLPKKIFPGMKQRIEEHQSIGHDTWIVSASPIEIASAVATQLKMTGAFGTSGEVSQGRYTGNLPEGTMHGMNKAKAIREIAQSNDYDLSEAFAYSDSVNDLPLLVSVGNPFIINPNKELENIALKNNWSILVH</sequence>
<dbReference type="PANTHER" id="PTHR43344:SF13">
    <property type="entry name" value="PHOSPHATASE RV3661-RELATED"/>
    <property type="match status" value="1"/>
</dbReference>
<dbReference type="Gene3D" id="3.40.50.1000">
    <property type="entry name" value="HAD superfamily/HAD-like"/>
    <property type="match status" value="1"/>
</dbReference>
<dbReference type="GO" id="GO:0016787">
    <property type="term" value="F:hydrolase activity"/>
    <property type="evidence" value="ECO:0007669"/>
    <property type="project" value="UniProtKB-KW"/>
</dbReference>
<dbReference type="GO" id="GO:0046872">
    <property type="term" value="F:metal ion binding"/>
    <property type="evidence" value="ECO:0007669"/>
    <property type="project" value="UniProtKB-KW"/>
</dbReference>
<dbReference type="NCBIfam" id="TIGR01490">
    <property type="entry name" value="HAD-SF-IB-hyp1"/>
    <property type="match status" value="1"/>
</dbReference>
<comment type="caution">
    <text evidence="4">The sequence shown here is derived from an EMBL/GenBank/DDBJ whole genome shotgun (WGS) entry which is preliminary data.</text>
</comment>
<evidence type="ECO:0008006" key="5">
    <source>
        <dbReference type="Google" id="ProtNLM"/>
    </source>
</evidence>
<dbReference type="SUPFAM" id="SSF56784">
    <property type="entry name" value="HAD-like"/>
    <property type="match status" value="1"/>
</dbReference>
<dbReference type="InterPro" id="IPR050582">
    <property type="entry name" value="HAD-like_SerB"/>
</dbReference>
<accession>A0A094QGP6</accession>
<organism evidence="4">
    <name type="scientific">freshwater metagenome</name>
    <dbReference type="NCBI Taxonomy" id="449393"/>
    <lineage>
        <taxon>unclassified sequences</taxon>
        <taxon>metagenomes</taxon>
        <taxon>ecological metagenomes</taxon>
    </lineage>
</organism>
<keyword evidence="1" id="KW-0479">Metal-binding</keyword>
<dbReference type="InterPro" id="IPR036412">
    <property type="entry name" value="HAD-like_sf"/>
</dbReference>
<dbReference type="InterPro" id="IPR023214">
    <property type="entry name" value="HAD_sf"/>
</dbReference>
<keyword evidence="3" id="KW-0460">Magnesium</keyword>
<dbReference type="InterPro" id="IPR006385">
    <property type="entry name" value="HAD_hydro_SerB1"/>
</dbReference>
<evidence type="ECO:0000313" key="4">
    <source>
        <dbReference type="EMBL" id="KGA21449.1"/>
    </source>
</evidence>
<evidence type="ECO:0000256" key="2">
    <source>
        <dbReference type="ARBA" id="ARBA00022801"/>
    </source>
</evidence>
<dbReference type="Pfam" id="PF12710">
    <property type="entry name" value="HAD"/>
    <property type="match status" value="1"/>
</dbReference>